<feature type="region of interest" description="Disordered" evidence="1">
    <location>
        <begin position="1"/>
        <end position="30"/>
    </location>
</feature>
<evidence type="ECO:0000313" key="2">
    <source>
        <dbReference type="EMBL" id="QHS95284.1"/>
    </source>
</evidence>
<evidence type="ECO:0008006" key="3">
    <source>
        <dbReference type="Google" id="ProtNLM"/>
    </source>
</evidence>
<proteinExistence type="predicted"/>
<accession>A0A6C0BUM7</accession>
<dbReference type="AlphaFoldDB" id="A0A6C0BUM7"/>
<name>A0A6C0BUM7_9ZZZZ</name>
<feature type="compositionally biased region" description="Basic residues" evidence="1">
    <location>
        <begin position="10"/>
        <end position="21"/>
    </location>
</feature>
<protein>
    <recommendedName>
        <fullName evidence="3">MYM-type domain-containing protein</fullName>
    </recommendedName>
</protein>
<organism evidence="2">
    <name type="scientific">viral metagenome</name>
    <dbReference type="NCBI Taxonomy" id="1070528"/>
    <lineage>
        <taxon>unclassified sequences</taxon>
        <taxon>metagenomes</taxon>
        <taxon>organismal metagenomes</taxon>
    </lineage>
</organism>
<reference evidence="2" key="1">
    <citation type="journal article" date="2020" name="Nature">
        <title>Giant virus diversity and host interactions through global metagenomics.</title>
        <authorList>
            <person name="Schulz F."/>
            <person name="Roux S."/>
            <person name="Paez-Espino D."/>
            <person name="Jungbluth S."/>
            <person name="Walsh D.A."/>
            <person name="Denef V.J."/>
            <person name="McMahon K.D."/>
            <person name="Konstantinidis K.T."/>
            <person name="Eloe-Fadrosh E.A."/>
            <person name="Kyrpides N.C."/>
            <person name="Woyke T."/>
        </authorList>
    </citation>
    <scope>NUCLEOTIDE SEQUENCE</scope>
    <source>
        <strain evidence="2">GVMAG-M-3300018428-35</strain>
    </source>
</reference>
<evidence type="ECO:0000256" key="1">
    <source>
        <dbReference type="SAM" id="MobiDB-lite"/>
    </source>
</evidence>
<dbReference type="EMBL" id="MN739246">
    <property type="protein sequence ID" value="QHS95284.1"/>
    <property type="molecule type" value="Genomic_DNA"/>
</dbReference>
<sequence length="219" mass="26018">MEETKDKTSVKIKKKRGRKPKSIINPNKTTEGLDKNSINDNMIIKLKIEDIENNNILPGYSDENINEYKDNKCYNCWNCCHKIQKMHSIPLKCVDYKFYIYGDFCSLSCSYRYIVDNYKNRELWEKYELFNLYNRKIYGKDITIKLPPNKLCLEHFGGNIHIDDYRESKFFNEMNNPIIIPVKNNNIKKDTNTKLNSKGDLKLYRKSKNEKNIVSNMNL</sequence>